<gene>
    <name evidence="1" type="ORF">VTH8203_01556</name>
</gene>
<organism evidence="1 2">
    <name type="scientific">Vibrio thalassae</name>
    <dbReference type="NCBI Taxonomy" id="1243014"/>
    <lineage>
        <taxon>Bacteria</taxon>
        <taxon>Pseudomonadati</taxon>
        <taxon>Pseudomonadota</taxon>
        <taxon>Gammaproteobacteria</taxon>
        <taxon>Vibrionales</taxon>
        <taxon>Vibrionaceae</taxon>
        <taxon>Vibrio</taxon>
    </lineage>
</organism>
<evidence type="ECO:0000313" key="1">
    <source>
        <dbReference type="EMBL" id="SNX47941.1"/>
    </source>
</evidence>
<evidence type="ECO:0000313" key="2">
    <source>
        <dbReference type="Proteomes" id="UP000219336"/>
    </source>
</evidence>
<dbReference type="EMBL" id="OANU01000017">
    <property type="protein sequence ID" value="SNX47941.1"/>
    <property type="molecule type" value="Genomic_DNA"/>
</dbReference>
<sequence>MHVGRGVLTGTSTIAVRGLPRQLKRHQPHAQKAAAVIVSTLSELIRENDVRAMRGF</sequence>
<accession>A0A240EHG2</accession>
<dbReference type="Proteomes" id="UP000219336">
    <property type="component" value="Unassembled WGS sequence"/>
</dbReference>
<name>A0A240EHG2_9VIBR</name>
<keyword evidence="2" id="KW-1185">Reference proteome</keyword>
<reference evidence="2" key="1">
    <citation type="submission" date="2016-06" db="EMBL/GenBank/DDBJ databases">
        <authorList>
            <person name="Rodrigo-Torres L."/>
            <person name="Arahal R.D."/>
            <person name="Lucena T."/>
        </authorList>
    </citation>
    <scope>NUCLEOTIDE SEQUENCE [LARGE SCALE GENOMIC DNA]</scope>
    <source>
        <strain evidence="2">CECT8203</strain>
    </source>
</reference>
<proteinExistence type="predicted"/>
<dbReference type="AlphaFoldDB" id="A0A240EHG2"/>
<protein>
    <submittedName>
        <fullName evidence="1">Uncharacterized protein</fullName>
    </submittedName>
</protein>